<proteinExistence type="inferred from homology"/>
<organism evidence="9 10">
    <name type="scientific">Anaerosolibacter carboniphilus</name>
    <dbReference type="NCBI Taxonomy" id="1417629"/>
    <lineage>
        <taxon>Bacteria</taxon>
        <taxon>Bacillati</taxon>
        <taxon>Bacillota</taxon>
        <taxon>Clostridia</taxon>
        <taxon>Peptostreptococcales</taxon>
        <taxon>Thermotaleaceae</taxon>
        <taxon>Anaerosolibacter</taxon>
    </lineage>
</organism>
<evidence type="ECO:0000313" key="10">
    <source>
        <dbReference type="Proteomes" id="UP000579281"/>
    </source>
</evidence>
<dbReference type="PANTHER" id="PTHR34975">
    <property type="entry name" value="SPORE GERMINATION PROTEIN A2"/>
    <property type="match status" value="1"/>
</dbReference>
<keyword evidence="7 8" id="KW-0472">Membrane</keyword>
<comment type="similarity">
    <text evidence="2">Belongs to the amino acid-polyamine-organocation (APC) superfamily. Spore germination protein (SGP) (TC 2.A.3.9) family.</text>
</comment>
<evidence type="ECO:0000256" key="2">
    <source>
        <dbReference type="ARBA" id="ARBA00007998"/>
    </source>
</evidence>
<evidence type="ECO:0000313" key="9">
    <source>
        <dbReference type="EMBL" id="MBB6218815.1"/>
    </source>
</evidence>
<evidence type="ECO:0000256" key="6">
    <source>
        <dbReference type="ARBA" id="ARBA00022989"/>
    </source>
</evidence>
<keyword evidence="6 8" id="KW-1133">Transmembrane helix</keyword>
<dbReference type="AlphaFoldDB" id="A0A841L987"/>
<comment type="caution">
    <text evidence="9">The sequence shown here is derived from an EMBL/GenBank/DDBJ whole genome shotgun (WGS) entry which is preliminary data.</text>
</comment>
<dbReference type="Gene3D" id="1.20.1740.10">
    <property type="entry name" value="Amino acid/polyamine transporter I"/>
    <property type="match status" value="1"/>
</dbReference>
<sequence>MSKEQINIFQLRAIIITATIGIGIINLPRSISMEAGTTSWLAVLLGTVFILFAALLILKLLKYFPNHDIYEISCMITGVYFGKIIALLYVAYFVLVVSSTSRFTTGTVNIWMLPLTPTKVLLVVFIGIVVFLSFHNIEVLARFSSILLPAVVGSLILIISSALPFIKLYNIQPIFYIDPLHLAKGVQKSFLSLFGVEMLFIFYKYVAEKKQVKQNTLLSISFIGILYVALTTVTIGYFGKEQLKLLVYPIVSLFKSIAIPYLIVERAELIFLLLWLSAAITTVGIYFFSSCYLLTKIFPQLNKGLIIAFVFGVSFYIAQAPSNIDENFKVLEFTGNVGLVPVLFIPILLLIVGKLRGVLK</sequence>
<evidence type="ECO:0000256" key="8">
    <source>
        <dbReference type="SAM" id="Phobius"/>
    </source>
</evidence>
<feature type="transmembrane region" description="Helical" evidence="8">
    <location>
        <begin position="269"/>
        <end position="289"/>
    </location>
</feature>
<dbReference type="PANTHER" id="PTHR34975:SF2">
    <property type="entry name" value="SPORE GERMINATION PROTEIN A2"/>
    <property type="match status" value="1"/>
</dbReference>
<comment type="subcellular location">
    <subcellularLocation>
        <location evidence="1">Membrane</location>
        <topology evidence="1">Multi-pass membrane protein</topology>
    </subcellularLocation>
</comment>
<feature type="transmembrane region" description="Helical" evidence="8">
    <location>
        <begin position="6"/>
        <end position="27"/>
    </location>
</feature>
<keyword evidence="3" id="KW-0813">Transport</keyword>
<evidence type="ECO:0000256" key="7">
    <source>
        <dbReference type="ARBA" id="ARBA00023136"/>
    </source>
</evidence>
<dbReference type="GO" id="GO:0009847">
    <property type="term" value="P:spore germination"/>
    <property type="evidence" value="ECO:0007669"/>
    <property type="project" value="InterPro"/>
</dbReference>
<reference evidence="9 10" key="1">
    <citation type="submission" date="2020-08" db="EMBL/GenBank/DDBJ databases">
        <title>Genomic Encyclopedia of Type Strains, Phase IV (KMG-IV): sequencing the most valuable type-strain genomes for metagenomic binning, comparative biology and taxonomic classification.</title>
        <authorList>
            <person name="Goeker M."/>
        </authorList>
    </citation>
    <scope>NUCLEOTIDE SEQUENCE [LARGE SCALE GENOMIC DNA]</scope>
    <source>
        <strain evidence="9 10">DSM 103526</strain>
    </source>
</reference>
<dbReference type="Proteomes" id="UP000579281">
    <property type="component" value="Unassembled WGS sequence"/>
</dbReference>
<dbReference type="NCBIfam" id="TIGR00912">
    <property type="entry name" value="2A0309"/>
    <property type="match status" value="1"/>
</dbReference>
<accession>A0A841L987</accession>
<evidence type="ECO:0000256" key="3">
    <source>
        <dbReference type="ARBA" id="ARBA00022448"/>
    </source>
</evidence>
<gene>
    <name evidence="9" type="ORF">HNQ80_004990</name>
</gene>
<evidence type="ECO:0000256" key="5">
    <source>
        <dbReference type="ARBA" id="ARBA00022692"/>
    </source>
</evidence>
<name>A0A841L987_9FIRM</name>
<protein>
    <submittedName>
        <fullName evidence="9">Spore germination protein</fullName>
    </submittedName>
</protein>
<feature type="transmembrane region" description="Helical" evidence="8">
    <location>
        <begin position="146"/>
        <end position="169"/>
    </location>
</feature>
<feature type="transmembrane region" description="Helical" evidence="8">
    <location>
        <begin position="39"/>
        <end position="58"/>
    </location>
</feature>
<keyword evidence="5 8" id="KW-0812">Transmembrane</keyword>
<dbReference type="InterPro" id="IPR004761">
    <property type="entry name" value="Spore_GerAB"/>
</dbReference>
<feature type="transmembrane region" description="Helical" evidence="8">
    <location>
        <begin position="110"/>
        <end position="134"/>
    </location>
</feature>
<dbReference type="EMBL" id="JACHEN010000050">
    <property type="protein sequence ID" value="MBB6218815.1"/>
    <property type="molecule type" value="Genomic_DNA"/>
</dbReference>
<feature type="transmembrane region" description="Helical" evidence="8">
    <location>
        <begin position="338"/>
        <end position="359"/>
    </location>
</feature>
<feature type="transmembrane region" description="Helical" evidence="8">
    <location>
        <begin position="301"/>
        <end position="318"/>
    </location>
</feature>
<keyword evidence="10" id="KW-1185">Reference proteome</keyword>
<dbReference type="RefSeq" id="WP_184313635.1">
    <property type="nucleotide sequence ID" value="NZ_JACHEN010000050.1"/>
</dbReference>
<keyword evidence="4" id="KW-0309">Germination</keyword>
<feature type="transmembrane region" description="Helical" evidence="8">
    <location>
        <begin position="78"/>
        <end position="98"/>
    </location>
</feature>
<dbReference type="GO" id="GO:0016020">
    <property type="term" value="C:membrane"/>
    <property type="evidence" value="ECO:0007669"/>
    <property type="project" value="UniProtKB-SubCell"/>
</dbReference>
<evidence type="ECO:0000256" key="4">
    <source>
        <dbReference type="ARBA" id="ARBA00022544"/>
    </source>
</evidence>
<dbReference type="Pfam" id="PF03845">
    <property type="entry name" value="Spore_permease"/>
    <property type="match status" value="1"/>
</dbReference>
<feature type="transmembrane region" description="Helical" evidence="8">
    <location>
        <begin position="190"/>
        <end position="206"/>
    </location>
</feature>
<feature type="transmembrane region" description="Helical" evidence="8">
    <location>
        <begin position="218"/>
        <end position="238"/>
    </location>
</feature>
<evidence type="ECO:0000256" key="1">
    <source>
        <dbReference type="ARBA" id="ARBA00004141"/>
    </source>
</evidence>
<feature type="transmembrane region" description="Helical" evidence="8">
    <location>
        <begin position="245"/>
        <end position="263"/>
    </location>
</feature>